<evidence type="ECO:0000313" key="3">
    <source>
        <dbReference type="Proteomes" id="UP000267096"/>
    </source>
</evidence>
<dbReference type="Gene3D" id="1.25.40.180">
    <property type="match status" value="1"/>
</dbReference>
<dbReference type="InterPro" id="IPR016024">
    <property type="entry name" value="ARM-type_fold"/>
</dbReference>
<protein>
    <submittedName>
        <fullName evidence="4">Regulator of nonsense transcripts 2 (inferred by orthology to a human protein)</fullName>
    </submittedName>
</protein>
<dbReference type="GO" id="GO:0003723">
    <property type="term" value="F:RNA binding"/>
    <property type="evidence" value="ECO:0007669"/>
    <property type="project" value="InterPro"/>
</dbReference>
<dbReference type="InterPro" id="IPR039762">
    <property type="entry name" value="Nmd2/UPF2"/>
</dbReference>
<dbReference type="GO" id="GO:0000184">
    <property type="term" value="P:nuclear-transcribed mRNA catabolic process, nonsense-mediated decay"/>
    <property type="evidence" value="ECO:0007669"/>
    <property type="project" value="InterPro"/>
</dbReference>
<reference evidence="4" key="1">
    <citation type="submission" date="2017-02" db="UniProtKB">
        <authorList>
            <consortium name="WormBaseParasite"/>
        </authorList>
    </citation>
    <scope>IDENTIFICATION</scope>
</reference>
<dbReference type="OrthoDB" id="5849486at2759"/>
<reference evidence="2 3" key="2">
    <citation type="submission" date="2018-11" db="EMBL/GenBank/DDBJ databases">
        <authorList>
            <consortium name="Pathogen Informatics"/>
        </authorList>
    </citation>
    <scope>NUCLEOTIDE SEQUENCE [LARGE SCALE GENOMIC DNA]</scope>
</reference>
<gene>
    <name evidence="2" type="ORF">ASIM_LOCUS5058</name>
</gene>
<feature type="domain" description="MIF4G" evidence="1">
    <location>
        <begin position="12"/>
        <end position="149"/>
    </location>
</feature>
<evidence type="ECO:0000259" key="1">
    <source>
        <dbReference type="Pfam" id="PF02854"/>
    </source>
</evidence>
<sequence>MGCVSIERSCAGVSVLDNVLEEIRMVLELNHTSLNQDAVLAVTFLGQLYNYSVCDSPIIFKTLYQLITFGAFDVLLDDWNNLTRVRLVCELLLTCGEYFNGGSAKKKLDCFLVYFYRYLWAKKDAYAAREVPFPNEVMFRVEEMIEYVRKGSKLPENMKEAQQ</sequence>
<name>A0A0M3JCC5_ANISI</name>
<evidence type="ECO:0000313" key="4">
    <source>
        <dbReference type="WBParaSite" id="ASIM_0000525501-mRNA-1"/>
    </source>
</evidence>
<dbReference type="PANTHER" id="PTHR12839:SF7">
    <property type="entry name" value="REGULATOR OF NONSENSE TRANSCRIPTS 2"/>
    <property type="match status" value="1"/>
</dbReference>
<evidence type="ECO:0000313" key="2">
    <source>
        <dbReference type="EMBL" id="VDK24939.1"/>
    </source>
</evidence>
<dbReference type="AlphaFoldDB" id="A0A0M3JCC5"/>
<dbReference type="WBParaSite" id="ASIM_0000525501-mRNA-1">
    <property type="protein sequence ID" value="ASIM_0000525501-mRNA-1"/>
    <property type="gene ID" value="ASIM_0000525501"/>
</dbReference>
<dbReference type="EMBL" id="UYRR01009514">
    <property type="protein sequence ID" value="VDK24939.1"/>
    <property type="molecule type" value="Genomic_DNA"/>
</dbReference>
<dbReference type="SUPFAM" id="SSF48371">
    <property type="entry name" value="ARM repeat"/>
    <property type="match status" value="1"/>
</dbReference>
<dbReference type="Proteomes" id="UP000267096">
    <property type="component" value="Unassembled WGS sequence"/>
</dbReference>
<proteinExistence type="predicted"/>
<organism evidence="4">
    <name type="scientific">Anisakis simplex</name>
    <name type="common">Herring worm</name>
    <dbReference type="NCBI Taxonomy" id="6269"/>
    <lineage>
        <taxon>Eukaryota</taxon>
        <taxon>Metazoa</taxon>
        <taxon>Ecdysozoa</taxon>
        <taxon>Nematoda</taxon>
        <taxon>Chromadorea</taxon>
        <taxon>Rhabditida</taxon>
        <taxon>Spirurina</taxon>
        <taxon>Ascaridomorpha</taxon>
        <taxon>Ascaridoidea</taxon>
        <taxon>Anisakidae</taxon>
        <taxon>Anisakis</taxon>
        <taxon>Anisakis simplex complex</taxon>
    </lineage>
</organism>
<dbReference type="GO" id="GO:0035145">
    <property type="term" value="C:exon-exon junction complex"/>
    <property type="evidence" value="ECO:0007669"/>
    <property type="project" value="TreeGrafter"/>
</dbReference>
<dbReference type="PANTHER" id="PTHR12839">
    <property type="entry name" value="NONSENSE-MEDIATED MRNA DECAY PROTEIN 2 UP-FRAMESHIFT SUPPRESSOR 2"/>
    <property type="match status" value="1"/>
</dbReference>
<keyword evidence="3" id="KW-1185">Reference proteome</keyword>
<accession>A0A0M3JCC5</accession>
<dbReference type="InterPro" id="IPR003890">
    <property type="entry name" value="MIF4G-like_typ-3"/>
</dbReference>
<dbReference type="Pfam" id="PF02854">
    <property type="entry name" value="MIF4G"/>
    <property type="match status" value="1"/>
</dbReference>
<dbReference type="GO" id="GO:0005737">
    <property type="term" value="C:cytoplasm"/>
    <property type="evidence" value="ECO:0007669"/>
    <property type="project" value="TreeGrafter"/>
</dbReference>